<evidence type="ECO:0000313" key="2">
    <source>
        <dbReference type="Proteomes" id="UP000198802"/>
    </source>
</evidence>
<dbReference type="AlphaFoldDB" id="A0A0S4QI31"/>
<dbReference type="EMBL" id="FAOZ01000004">
    <property type="protein sequence ID" value="CUU55221.1"/>
    <property type="molecule type" value="Genomic_DNA"/>
</dbReference>
<protein>
    <submittedName>
        <fullName evidence="1">Uncharacterized protein</fullName>
    </submittedName>
</protein>
<dbReference type="InterPro" id="IPR049777">
    <property type="entry name" value="SCO2524-like"/>
</dbReference>
<dbReference type="Proteomes" id="UP000198802">
    <property type="component" value="Unassembled WGS sequence"/>
</dbReference>
<gene>
    <name evidence="1" type="ORF">Ga0074812_104302</name>
</gene>
<proteinExistence type="predicted"/>
<dbReference type="NCBIfam" id="NF040567">
    <property type="entry name" value="SCO2524_fam"/>
    <property type="match status" value="1"/>
</dbReference>
<organism evidence="1 2">
    <name type="scientific">Parafrankia irregularis</name>
    <dbReference type="NCBI Taxonomy" id="795642"/>
    <lineage>
        <taxon>Bacteria</taxon>
        <taxon>Bacillati</taxon>
        <taxon>Actinomycetota</taxon>
        <taxon>Actinomycetes</taxon>
        <taxon>Frankiales</taxon>
        <taxon>Frankiaceae</taxon>
        <taxon>Parafrankia</taxon>
    </lineage>
</organism>
<reference evidence="2" key="1">
    <citation type="submission" date="2015-11" db="EMBL/GenBank/DDBJ databases">
        <authorList>
            <person name="Varghese N."/>
        </authorList>
    </citation>
    <scope>NUCLEOTIDE SEQUENCE [LARGE SCALE GENOMIC DNA]</scope>
    <source>
        <strain evidence="2">DSM 45899</strain>
    </source>
</reference>
<keyword evidence="2" id="KW-1185">Reference proteome</keyword>
<sequence length="667" mass="74093">MVAGGPAAPAELPDSSPLITRLEIAPLTVRGRRTSGQGVQALDIRPRQLLLEIWKATTRYSFVNEEWMFGGRNGRNSISDAEQLLCIMYPGYQMAGMGFVRPDETARDVAEALAQLGDCRQIPHVMVRTLLDYMERYSDEKGNPSFAGGSYFQPERDGEELTVEQLELEVVDSFSMSITLSLAVLGFVKELRPTVRRASWQEEMNALETAAAGRLTAAMVGTLRSFTVRSFTAESEDGRELCDLVNVSGSSQENVLYELRDALAQVRASLSELTMDVETPSSEVMEDDTQLFECGWTWGITRDAPPVEVGTASRVSHAPGVAEAKVSLYFTLVALDGITDLFSDRTKRLNLITPEQQGLARALRIRLKLAQRYWATIARFGRNRWALEEIPWRGRQPENEGTETDYESLLATSITVEALTTEQSIRDVDIERVAKILEQLARRGRVTGRARQGELAITLHDPGIRIELTGAETLGPPVAWQVADFSTTLLKSVARTAYITRDSVLRDRLVTLADQIWSQHLQRRQVAAGPNAMLWDNIGNVFNPGDAVNPGDALASDEWAGTNPSWYFTERVMESLVAVAGISEIAPYSKRLADLALEMLTEADHLHACELLRQSWSFAVPTRTQLCGIETNLRRAREIRELQPATAIAILQKALRELDALALARWA</sequence>
<name>A0A0S4QI31_9ACTN</name>
<evidence type="ECO:0000313" key="1">
    <source>
        <dbReference type="EMBL" id="CUU55221.1"/>
    </source>
</evidence>
<accession>A0A0S4QI31</accession>